<feature type="non-terminal residue" evidence="1">
    <location>
        <position position="90"/>
    </location>
</feature>
<dbReference type="EMBL" id="JACEIK010000845">
    <property type="protein sequence ID" value="MCD7462900.1"/>
    <property type="molecule type" value="Genomic_DNA"/>
</dbReference>
<evidence type="ECO:0000313" key="1">
    <source>
        <dbReference type="EMBL" id="MCD7462900.1"/>
    </source>
</evidence>
<reference evidence="1 2" key="1">
    <citation type="journal article" date="2021" name="BMC Genomics">
        <title>Datura genome reveals duplications of psychoactive alkaloid biosynthetic genes and high mutation rate following tissue culture.</title>
        <authorList>
            <person name="Rajewski A."/>
            <person name="Carter-House D."/>
            <person name="Stajich J."/>
            <person name="Litt A."/>
        </authorList>
    </citation>
    <scope>NUCLEOTIDE SEQUENCE [LARGE SCALE GENOMIC DNA]</scope>
    <source>
        <strain evidence="1">AR-01</strain>
    </source>
</reference>
<comment type="caution">
    <text evidence="1">The sequence shown here is derived from an EMBL/GenBank/DDBJ whole genome shotgun (WGS) entry which is preliminary data.</text>
</comment>
<sequence length="90" mass="10193">MAAREEQGCHHPPRRFSARTPRCEAWTKFHRLFESILAPSGIELLPKTLPLQRHYYRCSGLVTTAAGLNSVQANIVVEVCCKNVYPVDRV</sequence>
<proteinExistence type="predicted"/>
<organism evidence="1 2">
    <name type="scientific">Datura stramonium</name>
    <name type="common">Jimsonweed</name>
    <name type="synonym">Common thornapple</name>
    <dbReference type="NCBI Taxonomy" id="4076"/>
    <lineage>
        <taxon>Eukaryota</taxon>
        <taxon>Viridiplantae</taxon>
        <taxon>Streptophyta</taxon>
        <taxon>Embryophyta</taxon>
        <taxon>Tracheophyta</taxon>
        <taxon>Spermatophyta</taxon>
        <taxon>Magnoliopsida</taxon>
        <taxon>eudicotyledons</taxon>
        <taxon>Gunneridae</taxon>
        <taxon>Pentapetalae</taxon>
        <taxon>asterids</taxon>
        <taxon>lamiids</taxon>
        <taxon>Solanales</taxon>
        <taxon>Solanaceae</taxon>
        <taxon>Solanoideae</taxon>
        <taxon>Datureae</taxon>
        <taxon>Datura</taxon>
    </lineage>
</organism>
<accession>A0ABS8SVR8</accession>
<gene>
    <name evidence="1" type="ORF">HAX54_049608</name>
</gene>
<protein>
    <submittedName>
        <fullName evidence="1">Uncharacterized protein</fullName>
    </submittedName>
</protein>
<evidence type="ECO:0000313" key="2">
    <source>
        <dbReference type="Proteomes" id="UP000823775"/>
    </source>
</evidence>
<name>A0ABS8SVR8_DATST</name>
<dbReference type="Proteomes" id="UP000823775">
    <property type="component" value="Unassembled WGS sequence"/>
</dbReference>
<keyword evidence="2" id="KW-1185">Reference proteome</keyword>